<dbReference type="SUPFAM" id="SSF64005">
    <property type="entry name" value="Undecaprenyl diphosphate synthase"/>
    <property type="match status" value="1"/>
</dbReference>
<name>A0A1F6X832_9BACT</name>
<dbReference type="PANTHER" id="PTHR10291:SF43">
    <property type="entry name" value="DEHYDRODOLICHYL DIPHOSPHATE SYNTHASE COMPLEX SUBUNIT DHDDS"/>
    <property type="match status" value="1"/>
</dbReference>
<comment type="function">
    <text evidence="3">Catalyzes the condensation of isopentenyl diphosphate (IPP) with allylic pyrophosphates generating different type of terpenoids.</text>
</comment>
<dbReference type="EC" id="2.5.1.-" evidence="3"/>
<dbReference type="HAMAP" id="MF_01139">
    <property type="entry name" value="ISPT"/>
    <property type="match status" value="1"/>
</dbReference>
<comment type="subunit">
    <text evidence="3">Homodimer.</text>
</comment>
<evidence type="ECO:0000313" key="5">
    <source>
        <dbReference type="Proteomes" id="UP000176814"/>
    </source>
</evidence>
<proteinExistence type="inferred from homology"/>
<dbReference type="InterPro" id="IPR018520">
    <property type="entry name" value="UPP_synth-like_CS"/>
</dbReference>
<comment type="caution">
    <text evidence="4">The sequence shown here is derived from an EMBL/GenBank/DDBJ whole genome shotgun (WGS) entry which is preliminary data.</text>
</comment>
<keyword evidence="3" id="KW-0460">Magnesium</keyword>
<feature type="binding site" evidence="3">
    <location>
        <position position="22"/>
    </location>
    <ligand>
        <name>substrate</name>
    </ligand>
</feature>
<dbReference type="InterPro" id="IPR036424">
    <property type="entry name" value="UPP_synth-like_sf"/>
</dbReference>
<dbReference type="NCBIfam" id="TIGR00055">
    <property type="entry name" value="uppS"/>
    <property type="match status" value="1"/>
</dbReference>
<feature type="binding site" evidence="3">
    <location>
        <begin position="18"/>
        <end position="21"/>
    </location>
    <ligand>
        <name>substrate</name>
    </ligand>
</feature>
<dbReference type="Gene3D" id="3.40.1180.10">
    <property type="entry name" value="Decaprenyl diphosphate synthase-like"/>
    <property type="match status" value="1"/>
</dbReference>
<comment type="similarity">
    <text evidence="2">Belongs to the UPP synthase family. Z-FPP synthase subfamily.</text>
</comment>
<feature type="binding site" evidence="3">
    <location>
        <begin position="191"/>
        <end position="193"/>
    </location>
    <ligand>
        <name>substrate</name>
    </ligand>
</feature>
<comment type="caution">
    <text evidence="3">Lacks conserved residue(s) required for the propagation of feature annotation.</text>
</comment>
<feature type="binding site" evidence="3">
    <location>
        <position position="204"/>
    </location>
    <ligand>
        <name>Mg(2+)</name>
        <dbReference type="ChEBI" id="CHEBI:18420"/>
    </ligand>
</feature>
<feature type="binding site" evidence="3">
    <location>
        <position position="66"/>
    </location>
    <ligand>
        <name>substrate</name>
    </ligand>
</feature>
<dbReference type="EMBL" id="MFUW01000020">
    <property type="protein sequence ID" value="OGI90231.1"/>
    <property type="molecule type" value="Genomic_DNA"/>
</dbReference>
<feature type="binding site" evidence="3">
    <location>
        <begin position="62"/>
        <end position="64"/>
    </location>
    <ligand>
        <name>substrate</name>
    </ligand>
</feature>
<feature type="binding site" evidence="3">
    <location>
        <position position="185"/>
    </location>
    <ligand>
        <name>substrate</name>
    </ligand>
</feature>
<dbReference type="GO" id="GO:0000287">
    <property type="term" value="F:magnesium ion binding"/>
    <property type="evidence" value="ECO:0007669"/>
    <property type="project" value="UniProtKB-UniRule"/>
</dbReference>
<dbReference type="InterPro" id="IPR001441">
    <property type="entry name" value="UPP_synth-like"/>
</dbReference>
<gene>
    <name evidence="4" type="ORF">A2911_02405</name>
</gene>
<reference evidence="4 5" key="1">
    <citation type="journal article" date="2016" name="Nat. Commun.">
        <title>Thousands of microbial genomes shed light on interconnected biogeochemical processes in an aquifer system.</title>
        <authorList>
            <person name="Anantharaman K."/>
            <person name="Brown C.T."/>
            <person name="Hug L.A."/>
            <person name="Sharon I."/>
            <person name="Castelle C.J."/>
            <person name="Probst A.J."/>
            <person name="Thomas B.C."/>
            <person name="Singh A."/>
            <person name="Wilkins M.J."/>
            <person name="Karaoz U."/>
            <person name="Brodie E.L."/>
            <person name="Williams K.H."/>
            <person name="Hubbard S.S."/>
            <person name="Banfield J.F."/>
        </authorList>
    </citation>
    <scope>NUCLEOTIDE SEQUENCE [LARGE SCALE GENOMIC DNA]</scope>
</reference>
<feature type="binding site" evidence="3">
    <location>
        <position position="34"/>
    </location>
    <ligand>
        <name>substrate</name>
    </ligand>
</feature>
<dbReference type="AlphaFoldDB" id="A0A1F6X832"/>
<feature type="binding site" evidence="3">
    <location>
        <position position="68"/>
    </location>
    <ligand>
        <name>substrate</name>
    </ligand>
</feature>
<dbReference type="GO" id="GO:0016094">
    <property type="term" value="P:polyprenol biosynthetic process"/>
    <property type="evidence" value="ECO:0007669"/>
    <property type="project" value="TreeGrafter"/>
</dbReference>
<evidence type="ECO:0000313" key="4">
    <source>
        <dbReference type="EMBL" id="OGI90231.1"/>
    </source>
</evidence>
<sequence>MIEGENKKITCIGIVMDGNRRWAKEKGLHSLEGHKIGYDKVKEVADWCVKEEIPNLILYAFSIENWQRAPEEVSYLMNLFRRMIQKEIPSFKEKDMRVSFVGDLSMIDENLRSLIEKCEKETSGPHRLHITVALSYGGRREILNAIKEISKSKDKKEIEELTEEEFSKYLWTGKIDVPDPDLIIRTSGEMRLSSFLPWQSVYSELFFIQTYWPDFSYEEFKGILQSFWERDRRRGK</sequence>
<protein>
    <recommendedName>
        <fullName evidence="3">Isoprenyl transferase</fullName>
        <ecNumber evidence="3">2.5.1.-</ecNumber>
    </recommendedName>
</protein>
<dbReference type="PROSITE" id="PS01066">
    <property type="entry name" value="UPP_SYNTHASE"/>
    <property type="match status" value="1"/>
</dbReference>
<keyword evidence="3" id="KW-0479">Metal-binding</keyword>
<dbReference type="CDD" id="cd00475">
    <property type="entry name" value="Cis_IPPS"/>
    <property type="match status" value="1"/>
</dbReference>
<evidence type="ECO:0000256" key="2">
    <source>
        <dbReference type="ARBA" id="ARBA00038453"/>
    </source>
</evidence>
<dbReference type="GO" id="GO:0045547">
    <property type="term" value="F:ditrans,polycis-polyprenyl diphosphate synthase [(2E,6E)-farnesyl diphosphate specific] activity"/>
    <property type="evidence" value="ECO:0007669"/>
    <property type="project" value="TreeGrafter"/>
</dbReference>
<organism evidence="4 5">
    <name type="scientific">Candidatus Nomurabacteria bacterium RIFCSPLOWO2_01_FULL_40_15</name>
    <dbReference type="NCBI Taxonomy" id="1801772"/>
    <lineage>
        <taxon>Bacteria</taxon>
        <taxon>Candidatus Nomuraibacteriota</taxon>
    </lineage>
</organism>
<dbReference type="PANTHER" id="PTHR10291">
    <property type="entry name" value="DEHYDRODOLICHYL DIPHOSPHATE SYNTHASE FAMILY MEMBER"/>
    <property type="match status" value="1"/>
</dbReference>
<dbReference type="Proteomes" id="UP000176814">
    <property type="component" value="Unassembled WGS sequence"/>
</dbReference>
<dbReference type="Pfam" id="PF01255">
    <property type="entry name" value="Prenyltransf"/>
    <property type="match status" value="1"/>
</dbReference>
<feature type="active site" description="Proton acceptor" evidence="3">
    <location>
        <position position="65"/>
    </location>
</feature>
<comment type="cofactor">
    <cofactor evidence="3">
        <name>Mg(2+)</name>
        <dbReference type="ChEBI" id="CHEBI:18420"/>
    </cofactor>
    <text evidence="3">Binds 2 magnesium ions per subunit.</text>
</comment>
<evidence type="ECO:0000256" key="1">
    <source>
        <dbReference type="ARBA" id="ARBA00022679"/>
    </source>
</evidence>
<feature type="binding site" evidence="3">
    <location>
        <position position="17"/>
    </location>
    <ligand>
        <name>Mg(2+)</name>
        <dbReference type="ChEBI" id="CHEBI:18420"/>
    </ligand>
</feature>
<keyword evidence="1 3" id="KW-0808">Transferase</keyword>
<feature type="active site" evidence="3">
    <location>
        <position position="17"/>
    </location>
</feature>
<accession>A0A1F6X832</accession>
<evidence type="ECO:0000256" key="3">
    <source>
        <dbReference type="HAMAP-Rule" id="MF_01139"/>
    </source>
</evidence>